<sequence length="131" mass="15202">MNFAHRYPLNVPGKFYVDDQCTDCDLCRECAPNNIRRDDRYGQSYVYKQPESDEEVAAIMEGVEGCPTEAVRNDGDQHDWDREPIIDWAASLGRFDYEASFETAAPVIPYEQTLEEERLAMEKWKAENEKP</sequence>
<dbReference type="Gene3D" id="3.30.70.20">
    <property type="match status" value="1"/>
</dbReference>
<dbReference type="Proteomes" id="UP000603141">
    <property type="component" value="Unassembled WGS sequence"/>
</dbReference>
<comment type="caution">
    <text evidence="1">The sequence shown here is derived from an EMBL/GenBank/DDBJ whole genome shotgun (WGS) entry which is preliminary data.</text>
</comment>
<organism evidence="1 2">
    <name type="scientific">Luteolibacter pohnpeiensis</name>
    <dbReference type="NCBI Taxonomy" id="454153"/>
    <lineage>
        <taxon>Bacteria</taxon>
        <taxon>Pseudomonadati</taxon>
        <taxon>Verrucomicrobiota</taxon>
        <taxon>Verrucomicrobiia</taxon>
        <taxon>Verrucomicrobiales</taxon>
        <taxon>Verrucomicrobiaceae</taxon>
        <taxon>Luteolibacter</taxon>
    </lineage>
</organism>
<dbReference type="SUPFAM" id="SSF54862">
    <property type="entry name" value="4Fe-4S ferredoxins"/>
    <property type="match status" value="1"/>
</dbReference>
<dbReference type="Pfam" id="PF13370">
    <property type="entry name" value="Fer4_13"/>
    <property type="match status" value="1"/>
</dbReference>
<dbReference type="EMBL" id="JAENIJ010000088">
    <property type="protein sequence ID" value="MBK1884737.1"/>
    <property type="molecule type" value="Genomic_DNA"/>
</dbReference>
<dbReference type="AlphaFoldDB" id="A0A934VWL4"/>
<evidence type="ECO:0000313" key="2">
    <source>
        <dbReference type="Proteomes" id="UP000603141"/>
    </source>
</evidence>
<keyword evidence="2" id="KW-1185">Reference proteome</keyword>
<accession>A0A934VWL4</accession>
<protein>
    <submittedName>
        <fullName evidence="1">Ferredoxin</fullName>
    </submittedName>
</protein>
<evidence type="ECO:0000313" key="1">
    <source>
        <dbReference type="EMBL" id="MBK1884737.1"/>
    </source>
</evidence>
<name>A0A934VWL4_9BACT</name>
<dbReference type="RefSeq" id="WP_200274202.1">
    <property type="nucleotide sequence ID" value="NZ_JAENIJ010000088.1"/>
</dbReference>
<gene>
    <name evidence="1" type="ORF">JIN85_20160</name>
</gene>
<proteinExistence type="predicted"/>
<reference evidence="1" key="1">
    <citation type="submission" date="2021-01" db="EMBL/GenBank/DDBJ databases">
        <title>Modified the classification status of verrucomicrobia.</title>
        <authorList>
            <person name="Feng X."/>
        </authorList>
    </citation>
    <scope>NUCLEOTIDE SEQUENCE</scope>
    <source>
        <strain evidence="1">KCTC 22041</strain>
    </source>
</reference>